<gene>
    <name evidence="1" type="ORF">CPT_Saba_027</name>
</gene>
<name>A0A5B9NBN2_9CAUD</name>
<organism evidence="1 2">
    <name type="scientific">Proteus phage Saba</name>
    <dbReference type="NCBI Taxonomy" id="2596672"/>
    <lineage>
        <taxon>Viruses</taxon>
        <taxon>Duplodnaviria</taxon>
        <taxon>Heunggongvirae</taxon>
        <taxon>Uroviricota</taxon>
        <taxon>Caudoviricetes</taxon>
        <taxon>Casjensviridae</taxon>
        <taxon>Cenphatecvirus</taxon>
        <taxon>Cenphatecvirus saba</taxon>
    </lineage>
</organism>
<reference evidence="2" key="1">
    <citation type="submission" date="2019-06" db="EMBL/GenBank/DDBJ databases">
        <title>The Complete Genome of Proteus mirabilis Siphophage Saba.</title>
        <authorList>
            <person name="Nyugen J."/>
            <person name="Harb L."/>
            <person name="Moreland R."/>
            <person name="Liu M."/>
            <person name="Ramsey J."/>
        </authorList>
    </citation>
    <scope>NUCLEOTIDE SEQUENCE [LARGE SCALE GENOMIC DNA]</scope>
</reference>
<dbReference type="Proteomes" id="UP000322840">
    <property type="component" value="Segment"/>
</dbReference>
<dbReference type="EMBL" id="MN062188">
    <property type="protein sequence ID" value="QEG09400.1"/>
    <property type="molecule type" value="Genomic_DNA"/>
</dbReference>
<keyword evidence="2" id="KW-1185">Reference proteome</keyword>
<sequence>MSSEREKQAANLLKLKPGDSFFVACLPDKLTHIRRLGYKLGIKLSFRFVAVDPIYGLAGTRVTRKR</sequence>
<proteinExistence type="predicted"/>
<accession>A0A5B9NBN2</accession>
<evidence type="ECO:0000313" key="1">
    <source>
        <dbReference type="EMBL" id="QEG09400.1"/>
    </source>
</evidence>
<protein>
    <submittedName>
        <fullName evidence="1">Uncharacterized protein</fullName>
    </submittedName>
</protein>
<evidence type="ECO:0000313" key="2">
    <source>
        <dbReference type="Proteomes" id="UP000322840"/>
    </source>
</evidence>